<name>A0ACA9KGN5_9GLOM</name>
<sequence>MVLSPKNPHVFIFVLNILFAVFTIAQKHSRQPPAPTKSYPDSITTTSPPLKSEIPVALKKTTVSDTVSPTETSSLQSASISSCQVKITNPHTGDTLRPGDDVGASWKLFGKECFVDGVVPLHQVSAILFSNLTRGEEWKWDYRQVRIHLI</sequence>
<comment type="caution">
    <text evidence="1">The sequence shown here is derived from an EMBL/GenBank/DDBJ whole genome shotgun (WGS) entry which is preliminary data.</text>
</comment>
<evidence type="ECO:0000313" key="1">
    <source>
        <dbReference type="EMBL" id="CAG8472411.1"/>
    </source>
</evidence>
<accession>A0ACA9KGN5</accession>
<gene>
    <name evidence="1" type="ORF">RPERSI_LOCUS642</name>
</gene>
<evidence type="ECO:0000313" key="2">
    <source>
        <dbReference type="Proteomes" id="UP000789920"/>
    </source>
</evidence>
<dbReference type="Proteomes" id="UP000789920">
    <property type="component" value="Unassembled WGS sequence"/>
</dbReference>
<keyword evidence="2" id="KW-1185">Reference proteome</keyword>
<organism evidence="1 2">
    <name type="scientific">Racocetra persica</name>
    <dbReference type="NCBI Taxonomy" id="160502"/>
    <lineage>
        <taxon>Eukaryota</taxon>
        <taxon>Fungi</taxon>
        <taxon>Fungi incertae sedis</taxon>
        <taxon>Mucoromycota</taxon>
        <taxon>Glomeromycotina</taxon>
        <taxon>Glomeromycetes</taxon>
        <taxon>Diversisporales</taxon>
        <taxon>Gigasporaceae</taxon>
        <taxon>Racocetra</taxon>
    </lineage>
</organism>
<dbReference type="EMBL" id="CAJVQC010000496">
    <property type="protein sequence ID" value="CAG8472411.1"/>
    <property type="molecule type" value="Genomic_DNA"/>
</dbReference>
<proteinExistence type="predicted"/>
<protein>
    <submittedName>
        <fullName evidence="1">25976_t:CDS:1</fullName>
    </submittedName>
</protein>
<reference evidence="1" key="1">
    <citation type="submission" date="2021-06" db="EMBL/GenBank/DDBJ databases">
        <authorList>
            <person name="Kallberg Y."/>
            <person name="Tangrot J."/>
            <person name="Rosling A."/>
        </authorList>
    </citation>
    <scope>NUCLEOTIDE SEQUENCE</scope>
    <source>
        <strain evidence="1">MA461A</strain>
    </source>
</reference>